<reference evidence="1" key="1">
    <citation type="submission" date="2013-11" db="EMBL/GenBank/DDBJ databases">
        <title>Genome sequence of the fusiform rust pathogen reveals effectors for host alternation and coevolution with pine.</title>
        <authorList>
            <consortium name="DOE Joint Genome Institute"/>
            <person name="Smith K."/>
            <person name="Pendleton A."/>
            <person name="Kubisiak T."/>
            <person name="Anderson C."/>
            <person name="Salamov A."/>
            <person name="Aerts A."/>
            <person name="Riley R."/>
            <person name="Clum A."/>
            <person name="Lindquist E."/>
            <person name="Ence D."/>
            <person name="Campbell M."/>
            <person name="Kronenberg Z."/>
            <person name="Feau N."/>
            <person name="Dhillon B."/>
            <person name="Hamelin R."/>
            <person name="Burleigh J."/>
            <person name="Smith J."/>
            <person name="Yandell M."/>
            <person name="Nelson C."/>
            <person name="Grigoriev I."/>
            <person name="Davis J."/>
        </authorList>
    </citation>
    <scope>NUCLEOTIDE SEQUENCE</scope>
    <source>
        <strain evidence="1">G11</strain>
    </source>
</reference>
<proteinExistence type="predicted"/>
<dbReference type="EMBL" id="MU167324">
    <property type="protein sequence ID" value="KAG0143264.1"/>
    <property type="molecule type" value="Genomic_DNA"/>
</dbReference>
<keyword evidence="2" id="KW-1185">Reference proteome</keyword>
<sequence length="203" mass="22674">MYGLTELIYSPLPHPIFFLAYTSYQHSQRIPCHLMPSVNSSIMARPKISRRIQTVKLPAKPPHTVKLLDTSPGLILHYLKSLRYPQYPDREAKSNVKTWVNTTSHHLWLSPTPYALINSAGEGDGDAPPLTPMESKATTVTVTSASSSALADAIYLRKGICDIRYPLRACKVPPSIEPRHTLTDSVLFSLSEWQVRPQKKGQA</sequence>
<name>A0A9P6NBW4_9BASI</name>
<organism evidence="1 2">
    <name type="scientific">Cronartium quercuum f. sp. fusiforme G11</name>
    <dbReference type="NCBI Taxonomy" id="708437"/>
    <lineage>
        <taxon>Eukaryota</taxon>
        <taxon>Fungi</taxon>
        <taxon>Dikarya</taxon>
        <taxon>Basidiomycota</taxon>
        <taxon>Pucciniomycotina</taxon>
        <taxon>Pucciniomycetes</taxon>
        <taxon>Pucciniales</taxon>
        <taxon>Coleosporiaceae</taxon>
        <taxon>Cronartium</taxon>
    </lineage>
</organism>
<dbReference type="AlphaFoldDB" id="A0A9P6NBW4"/>
<comment type="caution">
    <text evidence="1">The sequence shown here is derived from an EMBL/GenBank/DDBJ whole genome shotgun (WGS) entry which is preliminary data.</text>
</comment>
<gene>
    <name evidence="1" type="ORF">CROQUDRAFT_109348</name>
</gene>
<accession>A0A9P6NBW4</accession>
<protein>
    <submittedName>
        <fullName evidence="1">Uncharacterized protein</fullName>
    </submittedName>
</protein>
<evidence type="ECO:0000313" key="2">
    <source>
        <dbReference type="Proteomes" id="UP000886653"/>
    </source>
</evidence>
<evidence type="ECO:0000313" key="1">
    <source>
        <dbReference type="EMBL" id="KAG0143264.1"/>
    </source>
</evidence>
<dbReference type="Proteomes" id="UP000886653">
    <property type="component" value="Unassembled WGS sequence"/>
</dbReference>